<sequence>MLLFLAILFSVHSVGAVCPFGFVRNANSCYAFIAEEMSWDKAQDFCLNKYGAHLAEVETAEENTFLVDYLNTHTHTFYGYDLWLGGTDNTFDNTWRWSVLSNASMTYTDWSPGQPDGSFQGLERCLELESTYKLKWNDDDCYDHDMFICERPFNPPIPPFPGVGR</sequence>
<feature type="chain" id="PRO_5002848918" evidence="2">
    <location>
        <begin position="17"/>
        <end position="165"/>
    </location>
</feature>
<dbReference type="SMART" id="SM00034">
    <property type="entry name" value="CLECT"/>
    <property type="match status" value="1"/>
</dbReference>
<dbReference type="InterPro" id="IPR001304">
    <property type="entry name" value="C-type_lectin-like"/>
</dbReference>
<accession>B6RAY8</accession>
<keyword evidence="2" id="KW-0732">Signal</keyword>
<dbReference type="Gene3D" id="3.10.100.10">
    <property type="entry name" value="Mannose-Binding Protein A, subunit A"/>
    <property type="match status" value="1"/>
</dbReference>
<organism evidence="4">
    <name type="scientific">Haliotis discus discus</name>
    <name type="common">disc abalone</name>
    <dbReference type="NCBI Taxonomy" id="91233"/>
    <lineage>
        <taxon>Eukaryota</taxon>
        <taxon>Metazoa</taxon>
        <taxon>Spiralia</taxon>
        <taxon>Lophotrochozoa</taxon>
        <taxon>Mollusca</taxon>
        <taxon>Gastropoda</taxon>
        <taxon>Vetigastropoda</taxon>
        <taxon>Lepetellida</taxon>
        <taxon>Haliotoidea</taxon>
        <taxon>Haliotidae</taxon>
        <taxon>Haliotis</taxon>
    </lineage>
</organism>
<protein>
    <submittedName>
        <fullName evidence="4">Perlucin 1</fullName>
    </submittedName>
</protein>
<name>B6RAY8_HALDI</name>
<dbReference type="InterPro" id="IPR050111">
    <property type="entry name" value="C-type_lectin/snaclec_domain"/>
</dbReference>
<keyword evidence="1" id="KW-1015">Disulfide bond</keyword>
<dbReference type="InterPro" id="IPR018378">
    <property type="entry name" value="C-type_lectin_CS"/>
</dbReference>
<dbReference type="PANTHER" id="PTHR22803">
    <property type="entry name" value="MANNOSE, PHOSPHOLIPASE, LECTIN RECEPTOR RELATED"/>
    <property type="match status" value="1"/>
</dbReference>
<evidence type="ECO:0000313" key="4">
    <source>
        <dbReference type="EMBL" id="ABO26590.1"/>
    </source>
</evidence>
<evidence type="ECO:0000259" key="3">
    <source>
        <dbReference type="PROSITE" id="PS50041"/>
    </source>
</evidence>
<evidence type="ECO:0000256" key="2">
    <source>
        <dbReference type="SAM" id="SignalP"/>
    </source>
</evidence>
<dbReference type="EMBL" id="EF103332">
    <property type="protein sequence ID" value="ABO26590.1"/>
    <property type="molecule type" value="mRNA"/>
</dbReference>
<dbReference type="SUPFAM" id="SSF56436">
    <property type="entry name" value="C-type lectin-like"/>
    <property type="match status" value="1"/>
</dbReference>
<feature type="domain" description="C-type lectin" evidence="3">
    <location>
        <begin position="25"/>
        <end position="150"/>
    </location>
</feature>
<dbReference type="CDD" id="cd00037">
    <property type="entry name" value="CLECT"/>
    <property type="match status" value="1"/>
</dbReference>
<evidence type="ECO:0000256" key="1">
    <source>
        <dbReference type="ARBA" id="ARBA00023157"/>
    </source>
</evidence>
<feature type="signal peptide" evidence="2">
    <location>
        <begin position="1"/>
        <end position="16"/>
    </location>
</feature>
<dbReference type="PROSITE" id="PS00615">
    <property type="entry name" value="C_TYPE_LECTIN_1"/>
    <property type="match status" value="1"/>
</dbReference>
<proteinExistence type="evidence at transcript level"/>
<dbReference type="InterPro" id="IPR016187">
    <property type="entry name" value="CTDL_fold"/>
</dbReference>
<dbReference type="Pfam" id="PF00059">
    <property type="entry name" value="Lectin_C"/>
    <property type="match status" value="1"/>
</dbReference>
<dbReference type="PROSITE" id="PS50041">
    <property type="entry name" value="C_TYPE_LECTIN_2"/>
    <property type="match status" value="1"/>
</dbReference>
<dbReference type="AlphaFoldDB" id="B6RAY8"/>
<dbReference type="InterPro" id="IPR016186">
    <property type="entry name" value="C-type_lectin-like/link_sf"/>
</dbReference>
<reference evidence="4" key="1">
    <citation type="submission" date="2006-10" db="EMBL/GenBank/DDBJ databases">
        <title>Novel gene discovery from Haliotis discus discus by normalized cDNA library analysis.</title>
        <authorList>
            <person name="Lee J."/>
            <person name="Kang H.-S."/>
            <person name="Wang N."/>
        </authorList>
    </citation>
    <scope>NUCLEOTIDE SEQUENCE</scope>
</reference>